<organism evidence="6 7">
    <name type="scientific">Pigmentiphaga humi</name>
    <dbReference type="NCBI Taxonomy" id="2478468"/>
    <lineage>
        <taxon>Bacteria</taxon>
        <taxon>Pseudomonadati</taxon>
        <taxon>Pseudomonadota</taxon>
        <taxon>Betaproteobacteria</taxon>
        <taxon>Burkholderiales</taxon>
        <taxon>Alcaligenaceae</taxon>
        <taxon>Pigmentiphaga</taxon>
    </lineage>
</organism>
<dbReference type="InterPro" id="IPR005119">
    <property type="entry name" value="LysR_subst-bd"/>
</dbReference>
<dbReference type="PANTHER" id="PTHR30419">
    <property type="entry name" value="HTH-TYPE TRANSCRIPTIONAL REGULATOR YBHD"/>
    <property type="match status" value="1"/>
</dbReference>
<evidence type="ECO:0000256" key="3">
    <source>
        <dbReference type="ARBA" id="ARBA00023125"/>
    </source>
</evidence>
<dbReference type="OrthoDB" id="9106612at2"/>
<gene>
    <name evidence="6" type="primary">hcaR_3</name>
    <name evidence="6" type="ORF">PIGHUM_02437</name>
</gene>
<dbReference type="GO" id="GO:0005829">
    <property type="term" value="C:cytosol"/>
    <property type="evidence" value="ECO:0007669"/>
    <property type="project" value="TreeGrafter"/>
</dbReference>
<reference evidence="6 7" key="1">
    <citation type="submission" date="2018-10" db="EMBL/GenBank/DDBJ databases">
        <authorList>
            <person name="Criscuolo A."/>
        </authorList>
    </citation>
    <scope>NUCLEOTIDE SEQUENCE [LARGE SCALE GENOMIC DNA]</scope>
    <source>
        <strain evidence="6">DnA1</strain>
    </source>
</reference>
<dbReference type="SUPFAM" id="SSF53850">
    <property type="entry name" value="Periplasmic binding protein-like II"/>
    <property type="match status" value="1"/>
</dbReference>
<dbReference type="SUPFAM" id="SSF46785">
    <property type="entry name" value="Winged helix' DNA-binding domain"/>
    <property type="match status" value="1"/>
</dbReference>
<dbReference type="Pfam" id="PF03466">
    <property type="entry name" value="LysR_substrate"/>
    <property type="match status" value="1"/>
</dbReference>
<evidence type="ECO:0000256" key="4">
    <source>
        <dbReference type="ARBA" id="ARBA00023163"/>
    </source>
</evidence>
<dbReference type="InterPro" id="IPR050950">
    <property type="entry name" value="HTH-type_LysR_regulators"/>
</dbReference>
<dbReference type="InterPro" id="IPR036390">
    <property type="entry name" value="WH_DNA-bd_sf"/>
</dbReference>
<protein>
    <submittedName>
        <fullName evidence="6">Hca operon transcriptional activator</fullName>
    </submittedName>
</protein>
<dbReference type="CDD" id="cd05466">
    <property type="entry name" value="PBP2_LTTR_substrate"/>
    <property type="match status" value="1"/>
</dbReference>
<evidence type="ECO:0000259" key="5">
    <source>
        <dbReference type="PROSITE" id="PS50931"/>
    </source>
</evidence>
<evidence type="ECO:0000256" key="1">
    <source>
        <dbReference type="ARBA" id="ARBA00009437"/>
    </source>
</evidence>
<evidence type="ECO:0000313" key="7">
    <source>
        <dbReference type="Proteomes" id="UP000277294"/>
    </source>
</evidence>
<keyword evidence="2" id="KW-0805">Transcription regulation</keyword>
<dbReference type="FunFam" id="1.10.10.10:FF:000001">
    <property type="entry name" value="LysR family transcriptional regulator"/>
    <property type="match status" value="1"/>
</dbReference>
<dbReference type="Gene3D" id="1.10.10.10">
    <property type="entry name" value="Winged helix-like DNA-binding domain superfamily/Winged helix DNA-binding domain"/>
    <property type="match status" value="1"/>
</dbReference>
<name>A0A3P4B5C6_9BURK</name>
<dbReference type="RefSeq" id="WP_124079875.1">
    <property type="nucleotide sequence ID" value="NZ_UWPJ01000018.1"/>
</dbReference>
<sequence length="301" mass="33047">MNISLRQLRAFLGVAASGNFTRTAQRLHLSQAGLSATIRELESQLNVRLFERTTRAVVLTEAGRSFLPSAELAERELTSAAARLREMGRQEGAALKLAFTPLMAANVVPETLRRFRHRHPNVEVEIIAGGPMEIQQLAEAGEVDAAFGAFFTKVSGLVRKPIESSGLLAVYSPGRYQPVPSAPGREDTTWEMLRGQPYIALTEDSPVQQVSEDALFRQGIDIAQRMTVQHLDTALGMAEQGFGIAVIPAFAQHACVRYQLAFSPISPTTSFDFSYVMRTGAPLHETLADFAELFKQVMARD</sequence>
<keyword evidence="7" id="KW-1185">Reference proteome</keyword>
<dbReference type="EMBL" id="UWPJ01000018">
    <property type="protein sequence ID" value="VCU70365.1"/>
    <property type="molecule type" value="Genomic_DNA"/>
</dbReference>
<dbReference type="Proteomes" id="UP000277294">
    <property type="component" value="Unassembled WGS sequence"/>
</dbReference>
<dbReference type="InterPro" id="IPR000847">
    <property type="entry name" value="LysR_HTH_N"/>
</dbReference>
<keyword evidence="4" id="KW-0804">Transcription</keyword>
<evidence type="ECO:0000256" key="2">
    <source>
        <dbReference type="ARBA" id="ARBA00023015"/>
    </source>
</evidence>
<comment type="similarity">
    <text evidence="1">Belongs to the LysR transcriptional regulatory family.</text>
</comment>
<dbReference type="Gene3D" id="3.40.190.10">
    <property type="entry name" value="Periplasmic binding protein-like II"/>
    <property type="match status" value="2"/>
</dbReference>
<dbReference type="GO" id="GO:0003677">
    <property type="term" value="F:DNA binding"/>
    <property type="evidence" value="ECO:0007669"/>
    <property type="project" value="UniProtKB-KW"/>
</dbReference>
<dbReference type="PANTHER" id="PTHR30419:SF8">
    <property type="entry name" value="NITROGEN ASSIMILATION TRANSCRIPTIONAL ACTIVATOR-RELATED"/>
    <property type="match status" value="1"/>
</dbReference>
<keyword evidence="3" id="KW-0238">DNA-binding</keyword>
<proteinExistence type="inferred from homology"/>
<feature type="domain" description="HTH lysR-type" evidence="5">
    <location>
        <begin position="3"/>
        <end position="60"/>
    </location>
</feature>
<dbReference type="AlphaFoldDB" id="A0A3P4B5C6"/>
<dbReference type="Pfam" id="PF00126">
    <property type="entry name" value="HTH_1"/>
    <property type="match status" value="1"/>
</dbReference>
<dbReference type="InterPro" id="IPR036388">
    <property type="entry name" value="WH-like_DNA-bd_sf"/>
</dbReference>
<evidence type="ECO:0000313" key="6">
    <source>
        <dbReference type="EMBL" id="VCU70365.1"/>
    </source>
</evidence>
<dbReference type="PRINTS" id="PR00039">
    <property type="entry name" value="HTHLYSR"/>
</dbReference>
<dbReference type="GO" id="GO:0003700">
    <property type="term" value="F:DNA-binding transcription factor activity"/>
    <property type="evidence" value="ECO:0007669"/>
    <property type="project" value="InterPro"/>
</dbReference>
<dbReference type="PROSITE" id="PS50931">
    <property type="entry name" value="HTH_LYSR"/>
    <property type="match status" value="1"/>
</dbReference>
<accession>A0A3P4B5C6</accession>